<reference evidence="1 2" key="1">
    <citation type="journal article" date="2013" name="Genome Announc.">
        <title>Draft genome sequences for three mercury-methylating, sulfate-reducing bacteria.</title>
        <authorList>
            <person name="Brown S.D."/>
            <person name="Hurt R.A.Jr."/>
            <person name="Gilmour C.C."/>
            <person name="Elias D.A."/>
        </authorList>
    </citation>
    <scope>NUCLEOTIDE SEQUENCE [LARGE SCALE GENOMIC DNA]</scope>
    <source>
        <strain evidence="1 2">DSM 16529</strain>
    </source>
</reference>
<organism evidence="1 2">
    <name type="scientific">Alkalidesulfovibrio alkalitolerans DSM 16529</name>
    <dbReference type="NCBI Taxonomy" id="1121439"/>
    <lineage>
        <taxon>Bacteria</taxon>
        <taxon>Pseudomonadati</taxon>
        <taxon>Thermodesulfobacteriota</taxon>
        <taxon>Desulfovibrionia</taxon>
        <taxon>Desulfovibrionales</taxon>
        <taxon>Desulfovibrionaceae</taxon>
        <taxon>Alkalidesulfovibrio</taxon>
    </lineage>
</organism>
<protein>
    <submittedName>
        <fullName evidence="1">Glycosyl transferase group 1</fullName>
    </submittedName>
</protein>
<evidence type="ECO:0000313" key="2">
    <source>
        <dbReference type="Proteomes" id="UP000014975"/>
    </source>
</evidence>
<dbReference type="EMBL" id="ATHI01000001">
    <property type="protein sequence ID" value="EPR36203.1"/>
    <property type="molecule type" value="Genomic_DNA"/>
</dbReference>
<dbReference type="Pfam" id="PF13692">
    <property type="entry name" value="Glyco_trans_1_4"/>
    <property type="match status" value="1"/>
</dbReference>
<dbReference type="STRING" id="1121439.dsat_1731"/>
<dbReference type="Gene3D" id="3.40.50.2000">
    <property type="entry name" value="Glycogen Phosphorylase B"/>
    <property type="match status" value="2"/>
</dbReference>
<accession>S7UV25</accession>
<dbReference type="OrthoDB" id="9790710at2"/>
<proteinExistence type="predicted"/>
<dbReference type="RefSeq" id="WP_020885617.1">
    <property type="nucleotide sequence ID" value="NZ_ATHI01000001.1"/>
</dbReference>
<evidence type="ECO:0000313" key="1">
    <source>
        <dbReference type="EMBL" id="EPR36203.1"/>
    </source>
</evidence>
<gene>
    <name evidence="1" type="ORF">dsat_1731</name>
</gene>
<keyword evidence="1" id="KW-0808">Transferase</keyword>
<comment type="caution">
    <text evidence="1">The sequence shown here is derived from an EMBL/GenBank/DDBJ whole genome shotgun (WGS) entry which is preliminary data.</text>
</comment>
<dbReference type="GO" id="GO:0016757">
    <property type="term" value="F:glycosyltransferase activity"/>
    <property type="evidence" value="ECO:0007669"/>
    <property type="project" value="TreeGrafter"/>
</dbReference>
<keyword evidence="2" id="KW-1185">Reference proteome</keyword>
<dbReference type="PANTHER" id="PTHR45947">
    <property type="entry name" value="SULFOQUINOVOSYL TRANSFERASE SQD2"/>
    <property type="match status" value="1"/>
</dbReference>
<dbReference type="eggNOG" id="COG0438">
    <property type="taxonomic scope" value="Bacteria"/>
</dbReference>
<dbReference type="CDD" id="cd03801">
    <property type="entry name" value="GT4_PimA-like"/>
    <property type="match status" value="1"/>
</dbReference>
<dbReference type="AlphaFoldDB" id="S7UV25"/>
<sequence length="601" mass="66852">MAQGQLGIAHIGWVASCHLVRRVDELCRRGVRNVVFTDNVPPHFDPSAHDFTVLDLPKDLFSAPLRLVRWIEDRLKALGIDLVHAHSTHFPASLGFFIRTVPAICSPWDFVHSKDPFSPLFHRAILDQLPCGTLLDGVSFSSKPYMDDVVAKGLPAERAFWHSWGVDLAIFSPGRHAERAARLRERLGIGPDEILFLSPRTPSLPANVDIAMQAVAEFGRTRPARLVVTGHHITRESLYYERLAARPDIARTTVFMDTVRNDEDIATLYEASDIVLSLHSNDFNPATVLEAFAMERPVVTHDLRTVSFWAEHGVTGWHVPPRDVQATVAALESIARAGRETWRAMGRAGRRRVVELADFQKTMDRLPGHYRQVIRLAASSPRPPLTSYDKGLLHDICNVPDQAAAFYRQAAEAGEQRPLLAELLEEKTAMARPDKGLEYFAAKRSQAVVREMVAADGSQWPRLAKRLPLPLSLFRHDFIVAFWPLLERGDFGAVLDLTVCLADHYRTDTLEWIGETAFLFGRRFGQWERCARLLAATRDGGVSLAALACETAERLGPDHDLTPVLAARALAWSGEGGVASHPNLAALRAEVAKRARGLARP</sequence>
<dbReference type="SUPFAM" id="SSF53756">
    <property type="entry name" value="UDP-Glycosyltransferase/glycogen phosphorylase"/>
    <property type="match status" value="1"/>
</dbReference>
<dbReference type="Proteomes" id="UP000014975">
    <property type="component" value="Unassembled WGS sequence"/>
</dbReference>
<dbReference type="InterPro" id="IPR050194">
    <property type="entry name" value="Glycosyltransferase_grp1"/>
</dbReference>
<dbReference type="PATRIC" id="fig|1121439.3.peg.115"/>
<dbReference type="PANTHER" id="PTHR45947:SF3">
    <property type="entry name" value="SULFOQUINOVOSYL TRANSFERASE SQD2"/>
    <property type="match status" value="1"/>
</dbReference>
<name>S7UV25_9BACT</name>